<proteinExistence type="predicted"/>
<name>A0A1H1D8L3_9EURY</name>
<keyword evidence="1" id="KW-0227">DNA damage</keyword>
<dbReference type="GO" id="GO:0006281">
    <property type="term" value="P:DNA repair"/>
    <property type="evidence" value="ECO:0007669"/>
    <property type="project" value="InterPro"/>
</dbReference>
<reference evidence="5" key="2">
    <citation type="submission" date="2016-10" db="EMBL/GenBank/DDBJ databases">
        <authorList>
            <person name="Varghese N."/>
            <person name="Submissions S."/>
        </authorList>
    </citation>
    <scope>NUCLEOTIDE SEQUENCE [LARGE SCALE GENOMIC DNA]</scope>
    <source>
        <strain evidence="5">CGMCC 1.12397</strain>
    </source>
</reference>
<keyword evidence="6" id="KW-1185">Reference proteome</keyword>
<gene>
    <name evidence="3" type="ORF">DWB78_05315</name>
    <name evidence="4" type="ORF">SAMN05216278_2258</name>
</gene>
<reference evidence="3 6" key="3">
    <citation type="submission" date="2018-07" db="EMBL/GenBank/DDBJ databases">
        <title>Genome sequence of extremly halophilic archaeon Halopelagius longus strain BC12-B1.</title>
        <authorList>
            <person name="Zhang X."/>
        </authorList>
    </citation>
    <scope>NUCLEOTIDE SEQUENCE [LARGE SCALE GENOMIC DNA]</scope>
    <source>
        <strain evidence="3 6">BC12-B1</strain>
    </source>
</reference>
<reference evidence="4" key="1">
    <citation type="submission" date="2016-10" db="EMBL/GenBank/DDBJ databases">
        <authorList>
            <person name="de Groot N.N."/>
        </authorList>
    </citation>
    <scope>NUCLEOTIDE SEQUENCE [LARGE SCALE GENOMIC DNA]</scope>
    <source>
        <strain evidence="4">CGMCC 1.12397</strain>
    </source>
</reference>
<evidence type="ECO:0000256" key="1">
    <source>
        <dbReference type="ARBA" id="ARBA00022763"/>
    </source>
</evidence>
<dbReference type="OrthoDB" id="372118at2157"/>
<evidence type="ECO:0000313" key="4">
    <source>
        <dbReference type="EMBL" id="SDQ72176.1"/>
    </source>
</evidence>
<sequence>MDAGVFARESERLGRTVQIGVASGRVINVSFPETPPDDAETEHPLLDRVFDYLGGESDHFDDVTVALTVPTEQRRVLDAVRKLPYGETVSLERVAKLAGLDHEDEEDRRTVRTALSENPVPLFIPDHRVRDAPGGAPSDVARRLRKIESA</sequence>
<keyword evidence="4" id="KW-0489">Methyltransferase</keyword>
<dbReference type="SUPFAM" id="SSF46767">
    <property type="entry name" value="Methylated DNA-protein cysteine methyltransferase, C-terminal domain"/>
    <property type="match status" value="1"/>
</dbReference>
<protein>
    <submittedName>
        <fullName evidence="3">Methylated-DNA--[protein]-cysteine S-methyltransferase</fullName>
    </submittedName>
    <submittedName>
        <fullName evidence="4">Methylated-DNA-[protein]-cysteine S-methyltransferase</fullName>
    </submittedName>
</protein>
<dbReference type="RefSeq" id="WP_092537408.1">
    <property type="nucleotide sequence ID" value="NZ_FNKQ01000003.1"/>
</dbReference>
<dbReference type="AlphaFoldDB" id="A0A1H1D8L3"/>
<dbReference type="Gene3D" id="1.10.10.10">
    <property type="entry name" value="Winged helix-like DNA-binding domain superfamily/Winged helix DNA-binding domain"/>
    <property type="match status" value="1"/>
</dbReference>
<evidence type="ECO:0000313" key="6">
    <source>
        <dbReference type="Proteomes" id="UP000255421"/>
    </source>
</evidence>
<keyword evidence="4" id="KW-0808">Transferase</keyword>
<dbReference type="EMBL" id="FNKQ01000003">
    <property type="protein sequence ID" value="SDQ72176.1"/>
    <property type="molecule type" value="Genomic_DNA"/>
</dbReference>
<dbReference type="Proteomes" id="UP000199289">
    <property type="component" value="Unassembled WGS sequence"/>
</dbReference>
<dbReference type="Pfam" id="PF01035">
    <property type="entry name" value="DNA_binding_1"/>
    <property type="match status" value="1"/>
</dbReference>
<evidence type="ECO:0000313" key="3">
    <source>
        <dbReference type="EMBL" id="RDI71197.1"/>
    </source>
</evidence>
<dbReference type="InterPro" id="IPR036217">
    <property type="entry name" value="MethylDNA_cys_MeTrfase_DNAb"/>
</dbReference>
<dbReference type="InterPro" id="IPR036388">
    <property type="entry name" value="WH-like_DNA-bd_sf"/>
</dbReference>
<organism evidence="4 5">
    <name type="scientific">Halopelagius longus</name>
    <dbReference type="NCBI Taxonomy" id="1236180"/>
    <lineage>
        <taxon>Archaea</taxon>
        <taxon>Methanobacteriati</taxon>
        <taxon>Methanobacteriota</taxon>
        <taxon>Stenosarchaea group</taxon>
        <taxon>Halobacteria</taxon>
        <taxon>Halobacteriales</taxon>
        <taxon>Haloferacaceae</taxon>
    </lineage>
</organism>
<feature type="domain" description="Methylated-DNA-[protein]-cysteine S-methyltransferase DNA binding" evidence="2">
    <location>
        <begin position="73"/>
        <end position="134"/>
    </location>
</feature>
<dbReference type="GO" id="GO:0032259">
    <property type="term" value="P:methylation"/>
    <property type="evidence" value="ECO:0007669"/>
    <property type="project" value="UniProtKB-KW"/>
</dbReference>
<dbReference type="InterPro" id="IPR014048">
    <property type="entry name" value="MethylDNA_cys_MeTrfase_DNA-bd"/>
</dbReference>
<dbReference type="GO" id="GO:0008168">
    <property type="term" value="F:methyltransferase activity"/>
    <property type="evidence" value="ECO:0007669"/>
    <property type="project" value="UniProtKB-KW"/>
</dbReference>
<evidence type="ECO:0000313" key="5">
    <source>
        <dbReference type="Proteomes" id="UP000199289"/>
    </source>
</evidence>
<evidence type="ECO:0000259" key="2">
    <source>
        <dbReference type="Pfam" id="PF01035"/>
    </source>
</evidence>
<accession>A0A1H1D8L3</accession>
<dbReference type="Proteomes" id="UP000255421">
    <property type="component" value="Unassembled WGS sequence"/>
</dbReference>
<dbReference type="EMBL" id="QQST01000001">
    <property type="protein sequence ID" value="RDI71197.1"/>
    <property type="molecule type" value="Genomic_DNA"/>
</dbReference>